<evidence type="ECO:0000256" key="1">
    <source>
        <dbReference type="ARBA" id="ARBA00004651"/>
    </source>
</evidence>
<name>A0A0G0HRU3_9BACT</name>
<organism evidence="9 10">
    <name type="scientific">Candidatus Magasanikbacteria bacterium GW2011_GWA2_37_8</name>
    <dbReference type="NCBI Taxonomy" id="1619036"/>
    <lineage>
        <taxon>Bacteria</taxon>
        <taxon>Candidatus Magasanikiibacteriota</taxon>
    </lineage>
</organism>
<dbReference type="GO" id="GO:0015087">
    <property type="term" value="F:cobalt ion transmembrane transporter activity"/>
    <property type="evidence" value="ECO:0007669"/>
    <property type="project" value="TreeGrafter"/>
</dbReference>
<evidence type="ECO:0000256" key="5">
    <source>
        <dbReference type="ARBA" id="ARBA00022692"/>
    </source>
</evidence>
<dbReference type="GO" id="GO:0000287">
    <property type="term" value="F:magnesium ion binding"/>
    <property type="evidence" value="ECO:0007669"/>
    <property type="project" value="TreeGrafter"/>
</dbReference>
<keyword evidence="4" id="KW-1003">Cell membrane</keyword>
<keyword evidence="7 8" id="KW-0472">Membrane</keyword>
<dbReference type="SUPFAM" id="SSF144083">
    <property type="entry name" value="Magnesium transport protein CorA, transmembrane region"/>
    <property type="match status" value="1"/>
</dbReference>
<dbReference type="EMBL" id="LBTN01000001">
    <property type="protein sequence ID" value="KKQ41335.1"/>
    <property type="molecule type" value="Genomic_DNA"/>
</dbReference>
<comment type="similarity">
    <text evidence="2">Belongs to the CorA metal ion transporter (MIT) (TC 1.A.35) family.</text>
</comment>
<dbReference type="PATRIC" id="fig|1619036.3.peg.11"/>
<keyword evidence="5 8" id="KW-0812">Transmembrane</keyword>
<dbReference type="SUPFAM" id="SSF143865">
    <property type="entry name" value="CorA soluble domain-like"/>
    <property type="match status" value="1"/>
</dbReference>
<keyword evidence="3" id="KW-0813">Transport</keyword>
<feature type="transmembrane region" description="Helical" evidence="8">
    <location>
        <begin position="247"/>
        <end position="267"/>
    </location>
</feature>
<evidence type="ECO:0000256" key="2">
    <source>
        <dbReference type="ARBA" id="ARBA00009765"/>
    </source>
</evidence>
<evidence type="ECO:0000313" key="9">
    <source>
        <dbReference type="EMBL" id="KKQ41335.1"/>
    </source>
</evidence>
<dbReference type="Proteomes" id="UP000034333">
    <property type="component" value="Unassembled WGS sequence"/>
</dbReference>
<comment type="subcellular location">
    <subcellularLocation>
        <location evidence="1">Cell membrane</location>
        <topology evidence="1">Multi-pass membrane protein</topology>
    </subcellularLocation>
</comment>
<dbReference type="GO" id="GO:0005886">
    <property type="term" value="C:plasma membrane"/>
    <property type="evidence" value="ECO:0007669"/>
    <property type="project" value="UniProtKB-SubCell"/>
</dbReference>
<evidence type="ECO:0000256" key="6">
    <source>
        <dbReference type="ARBA" id="ARBA00022989"/>
    </source>
</evidence>
<dbReference type="Gene3D" id="1.20.58.340">
    <property type="entry name" value="Magnesium transport protein CorA, transmembrane region"/>
    <property type="match status" value="2"/>
</dbReference>
<gene>
    <name evidence="9" type="ORF">US58_C0001G0009</name>
</gene>
<comment type="caution">
    <text evidence="9">The sequence shown here is derived from an EMBL/GenBank/DDBJ whole genome shotgun (WGS) entry which is preliminary data.</text>
</comment>
<dbReference type="Gene3D" id="3.30.460.20">
    <property type="entry name" value="CorA soluble domain-like"/>
    <property type="match status" value="1"/>
</dbReference>
<dbReference type="GO" id="GO:0015095">
    <property type="term" value="F:magnesium ion transmembrane transporter activity"/>
    <property type="evidence" value="ECO:0007669"/>
    <property type="project" value="TreeGrafter"/>
</dbReference>
<accession>A0A0G0HRU3</accession>
<dbReference type="CDD" id="cd12822">
    <property type="entry name" value="TmCorA-like"/>
    <property type="match status" value="1"/>
</dbReference>
<sequence>MKNIQEVLVNGILWVNVAKQGEKELAEVGKRFSLHEQDVKESLPPFQRPKFVKRADYYFMVLHFPVFDRETKRLGFTEVDFFLSSNHLITVHDSQLPVLENFFQECKKIGTDLPPFFQGTAVHVMFELLARLLDAIFPILLHINDDVDVVDKRLFAQIPGRKMAEEILRLKTNAVTFRRTMQGHRTVLERLIMYSGRDLDVTSAQNYVNSLREFTNEIWHMLESQKETINALHETNESLVGLRTNEVMKTLTIISVITFPLTLFVTLTDVNTVDNPFKFISGGFLIVLSAVLLGAAGMLWVFKKKKWM</sequence>
<evidence type="ECO:0000256" key="3">
    <source>
        <dbReference type="ARBA" id="ARBA00022448"/>
    </source>
</evidence>
<evidence type="ECO:0000256" key="7">
    <source>
        <dbReference type="ARBA" id="ARBA00023136"/>
    </source>
</evidence>
<keyword evidence="6 8" id="KW-1133">Transmembrane helix</keyword>
<dbReference type="AlphaFoldDB" id="A0A0G0HRU3"/>
<dbReference type="InterPro" id="IPR002523">
    <property type="entry name" value="MgTranspt_CorA/ZnTranspt_ZntB"/>
</dbReference>
<dbReference type="STRING" id="1619036.US58_C0001G0009"/>
<reference evidence="9 10" key="1">
    <citation type="journal article" date="2015" name="Nature">
        <title>rRNA introns, odd ribosomes, and small enigmatic genomes across a large radiation of phyla.</title>
        <authorList>
            <person name="Brown C.T."/>
            <person name="Hug L.A."/>
            <person name="Thomas B.C."/>
            <person name="Sharon I."/>
            <person name="Castelle C.J."/>
            <person name="Singh A."/>
            <person name="Wilkins M.J."/>
            <person name="Williams K.H."/>
            <person name="Banfield J.F."/>
        </authorList>
    </citation>
    <scope>NUCLEOTIDE SEQUENCE [LARGE SCALE GENOMIC DNA]</scope>
</reference>
<dbReference type="InterPro" id="IPR045863">
    <property type="entry name" value="CorA_TM1_TM2"/>
</dbReference>
<dbReference type="InterPro" id="IPR045861">
    <property type="entry name" value="CorA_cytoplasmic_dom"/>
</dbReference>
<proteinExistence type="inferred from homology"/>
<evidence type="ECO:0000256" key="8">
    <source>
        <dbReference type="SAM" id="Phobius"/>
    </source>
</evidence>
<evidence type="ECO:0000313" key="10">
    <source>
        <dbReference type="Proteomes" id="UP000034333"/>
    </source>
</evidence>
<dbReference type="PANTHER" id="PTHR46494:SF1">
    <property type="entry name" value="CORA FAMILY METAL ION TRANSPORTER (EUROFUNG)"/>
    <property type="match status" value="1"/>
</dbReference>
<feature type="transmembrane region" description="Helical" evidence="8">
    <location>
        <begin position="279"/>
        <end position="302"/>
    </location>
</feature>
<dbReference type="Pfam" id="PF01544">
    <property type="entry name" value="CorA"/>
    <property type="match status" value="1"/>
</dbReference>
<dbReference type="PANTHER" id="PTHR46494">
    <property type="entry name" value="CORA FAMILY METAL ION TRANSPORTER (EUROFUNG)"/>
    <property type="match status" value="1"/>
</dbReference>
<evidence type="ECO:0000256" key="4">
    <source>
        <dbReference type="ARBA" id="ARBA00022475"/>
    </source>
</evidence>
<dbReference type="GO" id="GO:0050897">
    <property type="term" value="F:cobalt ion binding"/>
    <property type="evidence" value="ECO:0007669"/>
    <property type="project" value="TreeGrafter"/>
</dbReference>
<protein>
    <submittedName>
        <fullName evidence="9">Mg2 transporter protein CorA family protein</fullName>
    </submittedName>
</protein>